<keyword evidence="4" id="KW-0539">Nucleus</keyword>
<reference evidence="7" key="2">
    <citation type="submission" date="2020-08" db="EMBL/GenBank/DDBJ databases">
        <title>Plant Genome Project.</title>
        <authorList>
            <person name="Zhang R.-G."/>
        </authorList>
    </citation>
    <scope>NUCLEOTIDE SEQUENCE</scope>
    <source>
        <strain evidence="7">Huo1</strain>
        <tissue evidence="7">Leaf</tissue>
    </source>
</reference>
<dbReference type="GO" id="GO:0046983">
    <property type="term" value="F:protein dimerization activity"/>
    <property type="evidence" value="ECO:0007669"/>
    <property type="project" value="InterPro"/>
</dbReference>
<evidence type="ECO:0000313" key="8">
    <source>
        <dbReference type="Proteomes" id="UP000298416"/>
    </source>
</evidence>
<organism evidence="7">
    <name type="scientific">Salvia splendens</name>
    <name type="common">Scarlet sage</name>
    <dbReference type="NCBI Taxonomy" id="180675"/>
    <lineage>
        <taxon>Eukaryota</taxon>
        <taxon>Viridiplantae</taxon>
        <taxon>Streptophyta</taxon>
        <taxon>Embryophyta</taxon>
        <taxon>Tracheophyta</taxon>
        <taxon>Spermatophyta</taxon>
        <taxon>Magnoliopsida</taxon>
        <taxon>eudicotyledons</taxon>
        <taxon>Gunneridae</taxon>
        <taxon>Pentapetalae</taxon>
        <taxon>asterids</taxon>
        <taxon>lamiids</taxon>
        <taxon>Lamiales</taxon>
        <taxon>Lamiaceae</taxon>
        <taxon>Nepetoideae</taxon>
        <taxon>Mentheae</taxon>
        <taxon>Salviinae</taxon>
        <taxon>Salvia</taxon>
        <taxon>Salvia subgen. Calosphace</taxon>
        <taxon>core Calosphace</taxon>
    </lineage>
</organism>
<evidence type="ECO:0000256" key="4">
    <source>
        <dbReference type="ARBA" id="ARBA00023242"/>
    </source>
</evidence>
<dbReference type="Proteomes" id="UP000298416">
    <property type="component" value="Unassembled WGS sequence"/>
</dbReference>
<protein>
    <recommendedName>
        <fullName evidence="6">BHLH domain-containing protein</fullName>
    </recommendedName>
</protein>
<evidence type="ECO:0000256" key="3">
    <source>
        <dbReference type="ARBA" id="ARBA00023163"/>
    </source>
</evidence>
<dbReference type="PANTHER" id="PTHR31945:SF17">
    <property type="entry name" value="TRANSCRIPTION FACTOR FER-LIKE IRON DEFICIENCY-INDUCED TRANSCRIPTION FACTOR"/>
    <property type="match status" value="1"/>
</dbReference>
<dbReference type="GO" id="GO:0043565">
    <property type="term" value="F:sequence-specific DNA binding"/>
    <property type="evidence" value="ECO:0007669"/>
    <property type="project" value="TreeGrafter"/>
</dbReference>
<comment type="subcellular location">
    <subcellularLocation>
        <location evidence="1">Nucleus</location>
    </subcellularLocation>
</comment>
<feature type="domain" description="BHLH" evidence="6">
    <location>
        <begin position="366"/>
        <end position="415"/>
    </location>
</feature>
<accession>A0A8X9ABI6</accession>
<dbReference type="EMBL" id="PNBA02000001">
    <property type="protein sequence ID" value="KAG6436137.1"/>
    <property type="molecule type" value="Genomic_DNA"/>
</dbReference>
<evidence type="ECO:0000256" key="2">
    <source>
        <dbReference type="ARBA" id="ARBA00023015"/>
    </source>
</evidence>
<keyword evidence="8" id="KW-1185">Reference proteome</keyword>
<proteinExistence type="predicted"/>
<feature type="region of interest" description="Disordered" evidence="5">
    <location>
        <begin position="342"/>
        <end position="372"/>
    </location>
</feature>
<name>A0A8X9ABI6_SALSN</name>
<comment type="caution">
    <text evidence="7">The sequence shown here is derived from an EMBL/GenBank/DDBJ whole genome shotgun (WGS) entry which is preliminary data.</text>
</comment>
<gene>
    <name evidence="7" type="ORF">SASPL_101021</name>
</gene>
<dbReference type="GO" id="GO:0005634">
    <property type="term" value="C:nucleus"/>
    <property type="evidence" value="ECO:0007669"/>
    <property type="project" value="UniProtKB-SubCell"/>
</dbReference>
<dbReference type="SUPFAM" id="SSF47459">
    <property type="entry name" value="HLH, helix-loop-helix DNA-binding domain"/>
    <property type="match status" value="1"/>
</dbReference>
<dbReference type="GO" id="GO:0003700">
    <property type="term" value="F:DNA-binding transcription factor activity"/>
    <property type="evidence" value="ECO:0007669"/>
    <property type="project" value="TreeGrafter"/>
</dbReference>
<dbReference type="InterPro" id="IPR011598">
    <property type="entry name" value="bHLH_dom"/>
</dbReference>
<keyword evidence="3" id="KW-0804">Transcription</keyword>
<dbReference type="InterPro" id="IPR036638">
    <property type="entry name" value="HLH_DNA-bd_sf"/>
</dbReference>
<dbReference type="AlphaFoldDB" id="A0A8X9ABI6"/>
<dbReference type="Gene3D" id="4.10.280.10">
    <property type="entry name" value="Helix-loop-helix DNA-binding domain"/>
    <property type="match status" value="1"/>
</dbReference>
<keyword evidence="2" id="KW-0805">Transcription regulation</keyword>
<dbReference type="PANTHER" id="PTHR31945">
    <property type="entry name" value="TRANSCRIPTION FACTOR SCREAM2-RELATED"/>
    <property type="match status" value="1"/>
</dbReference>
<evidence type="ECO:0000313" key="7">
    <source>
        <dbReference type="EMBL" id="KAG6436137.1"/>
    </source>
</evidence>
<evidence type="ECO:0000256" key="1">
    <source>
        <dbReference type="ARBA" id="ARBA00004123"/>
    </source>
</evidence>
<evidence type="ECO:0000256" key="5">
    <source>
        <dbReference type="SAM" id="MobiDB-lite"/>
    </source>
</evidence>
<evidence type="ECO:0000259" key="6">
    <source>
        <dbReference type="PROSITE" id="PS50888"/>
    </source>
</evidence>
<sequence>MQRRVSLLIKKCSQLSHLILNQKLKTALWMKVEKQALSNHSNITIAKMQDRASFDQLDRYPPQLDPDPPDSVDWWQPYHPYYQSTPAARQPHAYQPQTQTFITPFGQQISIDMDQIVHQRNPDAGYHQDFQKDLEEQRVTDEKKGHFMGDRNQILSKSDQFSAPVNASPSIVTDPMAAQSRVPLANHKAKALLSKNLVAILDEGGEMNAENFGNLDCSKTSYLQIQNEEGRFDYHRLHAAENKGRIVASREGADSNSNLSNIREFNDNGELALGDPQSAEKDGSIMASHGETAIRNPGFEIAYFSDQFMDLFRKSDDPILNFTSEIYDFDCLNDDVTLMNPVAEFNSPQNDDVEEEESSPEKKKKSDRSTTLISERHLRRRMKEKLYALRSLVPNITKMEKASIDGNAVLERGVAVLLYKALDSLKRVHVKSSNLASHDENYVAAEDQVGTDVWQSVKMCVGRAFLGQEFDFETSLSA</sequence>
<reference evidence="7" key="1">
    <citation type="submission" date="2018-01" db="EMBL/GenBank/DDBJ databases">
        <authorList>
            <person name="Mao J.F."/>
        </authorList>
    </citation>
    <scope>NUCLEOTIDE SEQUENCE</scope>
    <source>
        <strain evidence="7">Huo1</strain>
        <tissue evidence="7">Leaf</tissue>
    </source>
</reference>
<dbReference type="InterPro" id="IPR051358">
    <property type="entry name" value="TF_AMS/ICE1/BHLH6-like"/>
</dbReference>
<dbReference type="PROSITE" id="PS50888">
    <property type="entry name" value="BHLH"/>
    <property type="match status" value="1"/>
</dbReference>